<dbReference type="GO" id="GO:0005484">
    <property type="term" value="F:SNAP receptor activity"/>
    <property type="evidence" value="ECO:0007669"/>
    <property type="project" value="InterPro"/>
</dbReference>
<dbReference type="Gene3D" id="1.20.5.110">
    <property type="match status" value="1"/>
</dbReference>
<dbReference type="InterPro" id="IPR044766">
    <property type="entry name" value="NPSN/SNAP25-like_N_SNARE"/>
</dbReference>
<sequence length="232" mass="27036">MSSEIEEFDEQMQDLLQGIKKVLEREIPSLRGTERTERCSYLKNRLARAKQVHRTIVVEIRDLPKEQAPEWEAKAKEYEGQIGQLMQDVEWAETTAKSGGEEPKKKTVDDMTTKEVTQQAMMVQDQTKAATARVINIVEQTVEIGAAVNNEIVKQGEQIHNIAEGIDHVESNLKRADKQLRVFMRRMSTDKIFLLYLFDCCWYYHSHYSVHSESPRSHQTIIRLNKRVYFCF</sequence>
<dbReference type="GO" id="GO:0031201">
    <property type="term" value="C:SNARE complex"/>
    <property type="evidence" value="ECO:0007669"/>
    <property type="project" value="InterPro"/>
</dbReference>
<feature type="domain" description="T-SNARE coiled-coil homology" evidence="4">
    <location>
        <begin position="121"/>
        <end position="183"/>
    </location>
</feature>
<evidence type="ECO:0000313" key="6">
    <source>
        <dbReference type="Proteomes" id="UP000193642"/>
    </source>
</evidence>
<dbReference type="GO" id="GO:0006886">
    <property type="term" value="P:intracellular protein transport"/>
    <property type="evidence" value="ECO:0007669"/>
    <property type="project" value="InterPro"/>
</dbReference>
<dbReference type="InterPro" id="IPR038407">
    <property type="entry name" value="v-SNARE_N_sf"/>
</dbReference>
<dbReference type="EMBL" id="MCGO01000002">
    <property type="protein sequence ID" value="ORY53082.1"/>
    <property type="molecule type" value="Genomic_DNA"/>
</dbReference>
<dbReference type="InterPro" id="IPR007705">
    <property type="entry name" value="Vesicle_trsprt_v-SNARE_N"/>
</dbReference>
<evidence type="ECO:0000256" key="3">
    <source>
        <dbReference type="ARBA" id="ARBA00023136"/>
    </source>
</evidence>
<evidence type="ECO:0000313" key="5">
    <source>
        <dbReference type="EMBL" id="ORY53082.1"/>
    </source>
</evidence>
<dbReference type="Pfam" id="PF05008">
    <property type="entry name" value="V-SNARE"/>
    <property type="match status" value="1"/>
</dbReference>
<comment type="subcellular location">
    <subcellularLocation>
        <location evidence="1">Membrane</location>
    </subcellularLocation>
</comment>
<accession>A0A1Y2D1D4</accession>
<dbReference type="InterPro" id="IPR000727">
    <property type="entry name" value="T_SNARE_dom"/>
</dbReference>
<dbReference type="AlphaFoldDB" id="A0A1Y2D1D4"/>
<evidence type="ECO:0000259" key="4">
    <source>
        <dbReference type="PROSITE" id="PS50192"/>
    </source>
</evidence>
<dbReference type="CDD" id="cd15861">
    <property type="entry name" value="SNARE_SNAP25N_23N_29N_SEC9N"/>
    <property type="match status" value="1"/>
</dbReference>
<feature type="non-terminal residue" evidence="5">
    <location>
        <position position="232"/>
    </location>
</feature>
<keyword evidence="2" id="KW-0813">Transport</keyword>
<reference evidence="5 6" key="1">
    <citation type="submission" date="2016-07" db="EMBL/GenBank/DDBJ databases">
        <title>Pervasive Adenine N6-methylation of Active Genes in Fungi.</title>
        <authorList>
            <consortium name="DOE Joint Genome Institute"/>
            <person name="Mondo S.J."/>
            <person name="Dannebaum R.O."/>
            <person name="Kuo R.C."/>
            <person name="Labutti K."/>
            <person name="Haridas S."/>
            <person name="Kuo A."/>
            <person name="Salamov A."/>
            <person name="Ahrendt S.R."/>
            <person name="Lipzen A."/>
            <person name="Sullivan W."/>
            <person name="Andreopoulos W.B."/>
            <person name="Clum A."/>
            <person name="Lindquist E."/>
            <person name="Daum C."/>
            <person name="Ramamoorthy G.K."/>
            <person name="Gryganskyi A."/>
            <person name="Culley D."/>
            <person name="Magnuson J.K."/>
            <person name="James T.Y."/>
            <person name="O'Malley M.A."/>
            <person name="Stajich J.E."/>
            <person name="Spatafora J.W."/>
            <person name="Visel A."/>
            <person name="Grigoriev I.V."/>
        </authorList>
    </citation>
    <scope>NUCLEOTIDE SEQUENCE [LARGE SCALE GENOMIC DNA]</scope>
    <source>
        <strain evidence="5 6">JEL800</strain>
    </source>
</reference>
<gene>
    <name evidence="5" type="ORF">BCR33DRAFT_845316</name>
</gene>
<proteinExistence type="predicted"/>
<dbReference type="Proteomes" id="UP000193642">
    <property type="component" value="Unassembled WGS sequence"/>
</dbReference>
<dbReference type="OrthoDB" id="19261at2759"/>
<comment type="caution">
    <text evidence="5">The sequence shown here is derived from an EMBL/GenBank/DDBJ whole genome shotgun (WGS) entry which is preliminary data.</text>
</comment>
<dbReference type="PROSITE" id="PS50192">
    <property type="entry name" value="T_SNARE"/>
    <property type="match status" value="1"/>
</dbReference>
<protein>
    <recommendedName>
        <fullName evidence="4">t-SNARE coiled-coil homology domain-containing protein</fullName>
    </recommendedName>
</protein>
<evidence type="ECO:0000256" key="1">
    <source>
        <dbReference type="ARBA" id="ARBA00004370"/>
    </source>
</evidence>
<evidence type="ECO:0000256" key="2">
    <source>
        <dbReference type="ARBA" id="ARBA00022448"/>
    </source>
</evidence>
<keyword evidence="6" id="KW-1185">Reference proteome</keyword>
<organism evidence="5 6">
    <name type="scientific">Rhizoclosmatium globosum</name>
    <dbReference type="NCBI Taxonomy" id="329046"/>
    <lineage>
        <taxon>Eukaryota</taxon>
        <taxon>Fungi</taxon>
        <taxon>Fungi incertae sedis</taxon>
        <taxon>Chytridiomycota</taxon>
        <taxon>Chytridiomycota incertae sedis</taxon>
        <taxon>Chytridiomycetes</taxon>
        <taxon>Chytridiales</taxon>
        <taxon>Chytriomycetaceae</taxon>
        <taxon>Rhizoclosmatium</taxon>
    </lineage>
</organism>
<dbReference type="Gene3D" id="1.20.58.400">
    <property type="entry name" value="t-snare proteins"/>
    <property type="match status" value="1"/>
</dbReference>
<keyword evidence="3" id="KW-0472">Membrane</keyword>
<dbReference type="STRING" id="329046.A0A1Y2D1D4"/>
<name>A0A1Y2D1D4_9FUNG</name>
<dbReference type="SUPFAM" id="SSF58038">
    <property type="entry name" value="SNARE fusion complex"/>
    <property type="match status" value="1"/>
</dbReference>